<feature type="transmembrane region" description="Helical" evidence="1">
    <location>
        <begin position="6"/>
        <end position="28"/>
    </location>
</feature>
<name>A0A7S9PZN6_9SPHI</name>
<evidence type="ECO:0000313" key="3">
    <source>
        <dbReference type="Proteomes" id="UP000594759"/>
    </source>
</evidence>
<dbReference type="Proteomes" id="UP000594759">
    <property type="component" value="Chromosome"/>
</dbReference>
<keyword evidence="1" id="KW-1133">Transmembrane helix</keyword>
<evidence type="ECO:0000256" key="1">
    <source>
        <dbReference type="SAM" id="Phobius"/>
    </source>
</evidence>
<reference evidence="2 3" key="1">
    <citation type="submission" date="2020-11" db="EMBL/GenBank/DDBJ databases">
        <title>Pedobacter endophytica, an endophytic bacteria isolated form Carex pumila.</title>
        <authorList>
            <person name="Peng Y."/>
            <person name="Jiang L."/>
            <person name="Lee J."/>
        </authorList>
    </citation>
    <scope>NUCLEOTIDE SEQUENCE [LARGE SCALE GENOMIC DNA]</scope>
    <source>
        <strain evidence="2 3">JBR3-12</strain>
    </source>
</reference>
<organism evidence="2 3">
    <name type="scientific">Pedobacter endophyticus</name>
    <dbReference type="NCBI Taxonomy" id="2789740"/>
    <lineage>
        <taxon>Bacteria</taxon>
        <taxon>Pseudomonadati</taxon>
        <taxon>Bacteroidota</taxon>
        <taxon>Sphingobacteriia</taxon>
        <taxon>Sphingobacteriales</taxon>
        <taxon>Sphingobacteriaceae</taxon>
        <taxon>Pedobacter</taxon>
    </lineage>
</organism>
<keyword evidence="3" id="KW-1185">Reference proteome</keyword>
<protein>
    <submittedName>
        <fullName evidence="2">Uncharacterized protein</fullName>
    </submittedName>
</protein>
<keyword evidence="1" id="KW-0812">Transmembrane</keyword>
<accession>A0A7S9PZN6</accession>
<sequence length="109" mass="12230">MSWTDFLTTIFTVYLLYYLLNLFFDLFLSPKISTEENSEDEHFFAETFSPELITLEEKTQEAVAGSVKEEKPAVAISSGPVSSTGGIGLKQLFSLAKDNLIEHTRAIPY</sequence>
<keyword evidence="1" id="KW-0472">Membrane</keyword>
<gene>
    <name evidence="2" type="ORF">IZT61_04455</name>
</gene>
<dbReference type="EMBL" id="CP064939">
    <property type="protein sequence ID" value="QPH40538.1"/>
    <property type="molecule type" value="Genomic_DNA"/>
</dbReference>
<dbReference type="RefSeq" id="WP_196099992.1">
    <property type="nucleotide sequence ID" value="NZ_CP064939.1"/>
</dbReference>
<proteinExistence type="predicted"/>
<dbReference type="KEGG" id="pex:IZT61_04455"/>
<evidence type="ECO:0000313" key="2">
    <source>
        <dbReference type="EMBL" id="QPH40538.1"/>
    </source>
</evidence>
<dbReference type="AlphaFoldDB" id="A0A7S9PZN6"/>